<dbReference type="NCBIfam" id="TIGR02444">
    <property type="entry name" value="TIGR02444 family protein"/>
    <property type="match status" value="1"/>
</dbReference>
<name>A0ABT3HBD3_9HYPH</name>
<accession>A0ABT3HBD3</accession>
<sequence length="183" mass="20033">MTGQEQTPADGPEGALWAFALAVYGRRGVAEACLCLQDRCGADVPLMLAVLFAAGRGMAPDRGRMERLDTLCRDWRSEVVMPLRKARRWIKGRDWMETHAAVPALRDGIKALELEAERIELMALEAEVASWGEPARAPATTDYRNVLAEFLRFCEAGSGSDAEGADVEKAVATIVEAVRKETL</sequence>
<dbReference type="EMBL" id="JAOQNS010000005">
    <property type="protein sequence ID" value="MCW2307702.1"/>
    <property type="molecule type" value="Genomic_DNA"/>
</dbReference>
<dbReference type="Proteomes" id="UP001209755">
    <property type="component" value="Unassembled WGS sequence"/>
</dbReference>
<dbReference type="Pfam" id="PF09523">
    <property type="entry name" value="DUF2390"/>
    <property type="match status" value="1"/>
</dbReference>
<reference evidence="2" key="1">
    <citation type="submission" date="2023-07" db="EMBL/GenBank/DDBJ databases">
        <title>Genome sequencing of Purple Non-Sulfur Bacteria from various extreme environments.</title>
        <authorList>
            <person name="Mayer M."/>
        </authorList>
    </citation>
    <scope>NUCLEOTIDE SEQUENCE [LARGE SCALE GENOMIC DNA]</scope>
    <source>
        <strain evidence="2">DSM 17935</strain>
    </source>
</reference>
<protein>
    <submittedName>
        <fullName evidence="1">Uncharacterized protein (TIGR02444 family)</fullName>
    </submittedName>
</protein>
<organism evidence="1 2">
    <name type="scientific">Rhodobium gokarnense</name>
    <dbReference type="NCBI Taxonomy" id="364296"/>
    <lineage>
        <taxon>Bacteria</taxon>
        <taxon>Pseudomonadati</taxon>
        <taxon>Pseudomonadota</taxon>
        <taxon>Alphaproteobacteria</taxon>
        <taxon>Hyphomicrobiales</taxon>
        <taxon>Rhodobiaceae</taxon>
        <taxon>Rhodobium</taxon>
    </lineage>
</organism>
<proteinExistence type="predicted"/>
<dbReference type="InterPro" id="IPR012659">
    <property type="entry name" value="CHP02444"/>
</dbReference>
<dbReference type="RefSeq" id="WP_264601345.1">
    <property type="nucleotide sequence ID" value="NZ_JAOQNS010000005.1"/>
</dbReference>
<keyword evidence="2" id="KW-1185">Reference proteome</keyword>
<evidence type="ECO:0000313" key="2">
    <source>
        <dbReference type="Proteomes" id="UP001209755"/>
    </source>
</evidence>
<gene>
    <name evidence="1" type="ORF">M2319_002039</name>
</gene>
<evidence type="ECO:0000313" key="1">
    <source>
        <dbReference type="EMBL" id="MCW2307702.1"/>
    </source>
</evidence>
<comment type="caution">
    <text evidence="1">The sequence shown here is derived from an EMBL/GenBank/DDBJ whole genome shotgun (WGS) entry which is preliminary data.</text>
</comment>